<protein>
    <submittedName>
        <fullName evidence="5">Ethanolamine utilization protein EutN</fullName>
    </submittedName>
</protein>
<proteinExistence type="predicted"/>
<organism evidence="5 7">
    <name type="scientific">Clostridium tepidum</name>
    <dbReference type="NCBI Taxonomy" id="1962263"/>
    <lineage>
        <taxon>Bacteria</taxon>
        <taxon>Bacillati</taxon>
        <taxon>Bacillota</taxon>
        <taxon>Clostridia</taxon>
        <taxon>Eubacteriales</taxon>
        <taxon>Clostridiaceae</taxon>
        <taxon>Clostridium</taxon>
    </lineage>
</organism>
<accession>A0A1S9IFR1</accession>
<name>A0A1S9IFR1_9CLOT</name>
<dbReference type="STRING" id="1962263.BS637_02855"/>
<gene>
    <name evidence="4" type="ORF">BS637_02855</name>
    <name evidence="5" type="ORF">BS638_03900</name>
</gene>
<evidence type="ECO:0000313" key="5">
    <source>
        <dbReference type="EMBL" id="OOO69180.1"/>
    </source>
</evidence>
<evidence type="ECO:0000313" key="6">
    <source>
        <dbReference type="Proteomes" id="UP000190206"/>
    </source>
</evidence>
<comment type="caution">
    <text evidence="5">The sequence shown here is derived from an EMBL/GenBank/DDBJ whole genome shotgun (WGS) entry which is preliminary data.</text>
</comment>
<reference evidence="4 6" key="2">
    <citation type="submission" date="2016-12" db="EMBL/GenBank/DDBJ databases">
        <title>Clostridium tepidum sp. nov., a close relative of Clostridium sporogenes and Clostridium botulinum Group I.</title>
        <authorList>
            <person name="Dobritsa A.P."/>
            <person name="Kutumbaka K."/>
            <person name="Werner K."/>
            <person name="Samadpour M."/>
        </authorList>
    </citation>
    <scope>NUCLEOTIDE SEQUENCE [LARGE SCALE GENOMIC DNA]</scope>
    <source>
        <strain evidence="4 6">PE</strain>
    </source>
</reference>
<dbReference type="EMBL" id="MRAE01000006">
    <property type="protein sequence ID" value="OOO69180.1"/>
    <property type="molecule type" value="Genomic_DNA"/>
</dbReference>
<dbReference type="InterPro" id="IPR036677">
    <property type="entry name" value="EutN_CcmL_sf"/>
</dbReference>
<dbReference type="Pfam" id="PF03319">
    <property type="entry name" value="EutN_CcmL"/>
    <property type="match status" value="1"/>
</dbReference>
<dbReference type="SUPFAM" id="SSF159133">
    <property type="entry name" value="EutN/CcmL-like"/>
    <property type="match status" value="1"/>
</dbReference>
<evidence type="ECO:0000256" key="2">
    <source>
        <dbReference type="ARBA" id="ARBA00023669"/>
    </source>
</evidence>
<dbReference type="OrthoDB" id="196195at2"/>
<sequence length="90" mass="9670">MIIGKVVGNVWATRKDEKLSGQKFLVVKIMKNKSKEKDELFVVSDNVGAGQGDYVLITTGSSARFSLGNKEIPVDATIIGIIDSIEVSDG</sequence>
<keyword evidence="6" id="KW-1185">Reference proteome</keyword>
<dbReference type="EMBL" id="MRAD01000002">
    <property type="protein sequence ID" value="OOO63339.1"/>
    <property type="molecule type" value="Genomic_DNA"/>
</dbReference>
<dbReference type="PANTHER" id="PTHR36539">
    <property type="entry name" value="ETHANOLAMINE UTILIZATION PROTEIN EUTN"/>
    <property type="match status" value="1"/>
</dbReference>
<dbReference type="Proteomes" id="UP000190206">
    <property type="component" value="Unassembled WGS sequence"/>
</dbReference>
<dbReference type="Gene3D" id="2.40.50.220">
    <property type="entry name" value="EutN/Ccml"/>
    <property type="match status" value="1"/>
</dbReference>
<evidence type="ECO:0000256" key="1">
    <source>
        <dbReference type="ARBA" id="ARBA00023587"/>
    </source>
</evidence>
<dbReference type="PANTHER" id="PTHR36539:SF2">
    <property type="entry name" value="ETHANOLAMINE UTILIZATION PROTEIN"/>
    <property type="match status" value="1"/>
</dbReference>
<dbReference type="Proteomes" id="UP000190256">
    <property type="component" value="Unassembled WGS sequence"/>
</dbReference>
<reference evidence="5 7" key="1">
    <citation type="submission" date="2016-12" db="EMBL/GenBank/DDBJ databases">
        <title>Clostridium tepidum sp. nov., a close relative of Clostridium sporogenes and Clostridium botulinum Group I.</title>
        <authorList>
            <person name="Dobritsa A.P."/>
            <person name="Kutumbaka K.K."/>
            <person name="Werner K."/>
            <person name="Wiedmann M."/>
            <person name="Asmus A."/>
            <person name="Samadpour M."/>
        </authorList>
    </citation>
    <scope>NUCLEOTIDE SEQUENCE [LARGE SCALE GENOMIC DNA]</scope>
    <source>
        <strain evidence="5 7">IEH 97212</strain>
    </source>
</reference>
<comment type="subcellular location">
    <subcellularLocation>
        <location evidence="1">Carboxysome</location>
    </subcellularLocation>
</comment>
<dbReference type="CDD" id="cd01614">
    <property type="entry name" value="EutN_CcmL"/>
    <property type="match status" value="1"/>
</dbReference>
<keyword evidence="3" id="KW-1283">Bacterial microcompartment</keyword>
<evidence type="ECO:0000313" key="4">
    <source>
        <dbReference type="EMBL" id="OOO63339.1"/>
    </source>
</evidence>
<dbReference type="PROSITE" id="PS51932">
    <property type="entry name" value="BMV"/>
    <property type="match status" value="1"/>
</dbReference>
<evidence type="ECO:0000256" key="3">
    <source>
        <dbReference type="ARBA" id="ARBA00024446"/>
    </source>
</evidence>
<dbReference type="GO" id="GO:0031470">
    <property type="term" value="C:carboxysome"/>
    <property type="evidence" value="ECO:0007669"/>
    <property type="project" value="UniProtKB-SubCell"/>
</dbReference>
<dbReference type="RefSeq" id="WP_078023029.1">
    <property type="nucleotide sequence ID" value="NZ_JADPGM010000001.1"/>
</dbReference>
<evidence type="ECO:0000313" key="7">
    <source>
        <dbReference type="Proteomes" id="UP000190256"/>
    </source>
</evidence>
<keyword evidence="2" id="KW-1282">Carboxysome</keyword>
<dbReference type="InterPro" id="IPR004992">
    <property type="entry name" value="EutN_CcmL"/>
</dbReference>
<dbReference type="AlphaFoldDB" id="A0A1S9IFR1"/>